<dbReference type="InterPro" id="IPR025676">
    <property type="entry name" value="Clr5_dom"/>
</dbReference>
<organism evidence="3 4">
    <name type="scientific">Diaporthe vaccinii</name>
    <dbReference type="NCBI Taxonomy" id="105482"/>
    <lineage>
        <taxon>Eukaryota</taxon>
        <taxon>Fungi</taxon>
        <taxon>Dikarya</taxon>
        <taxon>Ascomycota</taxon>
        <taxon>Pezizomycotina</taxon>
        <taxon>Sordariomycetes</taxon>
        <taxon>Sordariomycetidae</taxon>
        <taxon>Diaporthales</taxon>
        <taxon>Diaporthaceae</taxon>
        <taxon>Diaporthe</taxon>
        <taxon>Diaporthe eres species complex</taxon>
    </lineage>
</organism>
<dbReference type="PANTHER" id="PTHR38788">
    <property type="entry name" value="CLR5 DOMAIN-CONTAINING PROTEIN"/>
    <property type="match status" value="1"/>
</dbReference>
<sequence length="460" mass="52360">MSSSSWDETSIETISPVSMRQDPQQKQAFYPMSIPVTDHAPVSSRPAARHDRVYPQNDEWNKYKPLLKRLYLDQKKTLVEVREHMRAQYNFDASAKMYKTRFIGWGWRKNIKLTAGLDPEVVENTPYEESVRLGTQIRLANGQIVDRSRLQKHLRRKRVVTTVPLTAVMRPPDNHHVSEAVFAYTRTYVFGRHEREITNLTEALSIISLDQPSTARWCNFTGGINEAMKENNVSQALVQMRRAPDEIAIMFKSQPSTTICNIFMLIVQLNRYAELTGADAEQFRVLLKALLKYAASLGFSGALGMPSSHPLPHLMQSLAIVPHSDLNEVAIRAWRLTCQAWAEMAFSNYFSAIGTKSLATWLRVGDQGEMDGMWFFQLIEGIIDEQLAAYEQLFGTRDYRYIDTLLAKAELLSYIDMAQGADCYQDPRVVALYEQMLAHGAQGPRRTAALRFLARGNAKV</sequence>
<dbReference type="Proteomes" id="UP001600888">
    <property type="component" value="Unassembled WGS sequence"/>
</dbReference>
<reference evidence="3 4" key="1">
    <citation type="submission" date="2024-03" db="EMBL/GenBank/DDBJ databases">
        <title>A high-quality draft genome sequence of Diaporthe vaccinii, a causative agent of upright dieback and viscid rot disease in cranberry plants.</title>
        <authorList>
            <person name="Sarrasin M."/>
            <person name="Lang B.F."/>
            <person name="Burger G."/>
        </authorList>
    </citation>
    <scope>NUCLEOTIDE SEQUENCE [LARGE SCALE GENOMIC DNA]</scope>
    <source>
        <strain evidence="3 4">IS7</strain>
    </source>
</reference>
<protein>
    <recommendedName>
        <fullName evidence="2">Clr5 domain-containing protein</fullName>
    </recommendedName>
</protein>
<keyword evidence="4" id="KW-1185">Reference proteome</keyword>
<evidence type="ECO:0000259" key="2">
    <source>
        <dbReference type="Pfam" id="PF14420"/>
    </source>
</evidence>
<evidence type="ECO:0000313" key="3">
    <source>
        <dbReference type="EMBL" id="KAL2276530.1"/>
    </source>
</evidence>
<evidence type="ECO:0000256" key="1">
    <source>
        <dbReference type="SAM" id="MobiDB-lite"/>
    </source>
</evidence>
<evidence type="ECO:0000313" key="4">
    <source>
        <dbReference type="Proteomes" id="UP001600888"/>
    </source>
</evidence>
<gene>
    <name evidence="3" type="ORF">FJTKL_00836</name>
</gene>
<name>A0ABR4E281_9PEZI</name>
<dbReference type="PANTHER" id="PTHR38788:SF3">
    <property type="entry name" value="CLR5 DOMAIN-CONTAINING PROTEIN"/>
    <property type="match status" value="1"/>
</dbReference>
<feature type="region of interest" description="Disordered" evidence="1">
    <location>
        <begin position="1"/>
        <end position="24"/>
    </location>
</feature>
<dbReference type="Pfam" id="PF14420">
    <property type="entry name" value="Clr5"/>
    <property type="match status" value="1"/>
</dbReference>
<accession>A0ABR4E281</accession>
<feature type="domain" description="Clr5" evidence="2">
    <location>
        <begin position="57"/>
        <end position="109"/>
    </location>
</feature>
<comment type="caution">
    <text evidence="3">The sequence shown here is derived from an EMBL/GenBank/DDBJ whole genome shotgun (WGS) entry which is preliminary data.</text>
</comment>
<proteinExistence type="predicted"/>
<dbReference type="EMBL" id="JBAWTH010000112">
    <property type="protein sequence ID" value="KAL2276530.1"/>
    <property type="molecule type" value="Genomic_DNA"/>
</dbReference>